<dbReference type="AlphaFoldDB" id="A0A8S3C951"/>
<organism evidence="2 3">
    <name type="scientific">Rotaria magnacalcarata</name>
    <dbReference type="NCBI Taxonomy" id="392030"/>
    <lineage>
        <taxon>Eukaryota</taxon>
        <taxon>Metazoa</taxon>
        <taxon>Spiralia</taxon>
        <taxon>Gnathifera</taxon>
        <taxon>Rotifera</taxon>
        <taxon>Eurotatoria</taxon>
        <taxon>Bdelloidea</taxon>
        <taxon>Philodinida</taxon>
        <taxon>Philodinidae</taxon>
        <taxon>Rotaria</taxon>
    </lineage>
</organism>
<evidence type="ECO:0000313" key="3">
    <source>
        <dbReference type="Proteomes" id="UP000676336"/>
    </source>
</evidence>
<evidence type="ECO:0000313" key="1">
    <source>
        <dbReference type="EMBL" id="CAF4629696.1"/>
    </source>
</evidence>
<gene>
    <name evidence="1" type="ORF">SMN809_LOCUS40233</name>
    <name evidence="2" type="ORF">SMN809_LOCUS51803</name>
</gene>
<dbReference type="Proteomes" id="UP000676336">
    <property type="component" value="Unassembled WGS sequence"/>
</dbReference>
<name>A0A8S3C951_9BILA</name>
<dbReference type="EMBL" id="CAJOBI010110271">
    <property type="protein sequence ID" value="CAF4629696.1"/>
    <property type="molecule type" value="Genomic_DNA"/>
</dbReference>
<proteinExistence type="predicted"/>
<dbReference type="EMBL" id="CAJOBI010174507">
    <property type="protein sequence ID" value="CAF4902198.1"/>
    <property type="molecule type" value="Genomic_DNA"/>
</dbReference>
<protein>
    <submittedName>
        <fullName evidence="2">Uncharacterized protein</fullName>
    </submittedName>
</protein>
<evidence type="ECO:0000313" key="2">
    <source>
        <dbReference type="EMBL" id="CAF4902198.1"/>
    </source>
</evidence>
<comment type="caution">
    <text evidence="2">The sequence shown here is derived from an EMBL/GenBank/DDBJ whole genome shotgun (WGS) entry which is preliminary data.</text>
</comment>
<feature type="non-terminal residue" evidence="2">
    <location>
        <position position="1"/>
    </location>
</feature>
<sequence length="52" mass="6106">QADGYAVKEILKVITPLYKALRDTENKELDDEDDIDNSYRYAMNDDVRLKIK</sequence>
<dbReference type="InterPro" id="IPR019366">
    <property type="entry name" value="Clusterin-associated_protein-1"/>
</dbReference>
<dbReference type="Pfam" id="PF10234">
    <property type="entry name" value="Cluap1"/>
    <property type="match status" value="1"/>
</dbReference>
<accession>A0A8S3C951</accession>
<reference evidence="2" key="1">
    <citation type="submission" date="2021-02" db="EMBL/GenBank/DDBJ databases">
        <authorList>
            <person name="Nowell W R."/>
        </authorList>
    </citation>
    <scope>NUCLEOTIDE SEQUENCE</scope>
</reference>